<reference evidence="1" key="1">
    <citation type="journal article" date="2015" name="Nature">
        <title>Complex archaea that bridge the gap between prokaryotes and eukaryotes.</title>
        <authorList>
            <person name="Spang A."/>
            <person name="Saw J.H."/>
            <person name="Jorgensen S.L."/>
            <person name="Zaremba-Niedzwiedzka K."/>
            <person name="Martijn J."/>
            <person name="Lind A.E."/>
            <person name="van Eijk R."/>
            <person name="Schleper C."/>
            <person name="Guy L."/>
            <person name="Ettema T.J."/>
        </authorList>
    </citation>
    <scope>NUCLEOTIDE SEQUENCE</scope>
</reference>
<dbReference type="PANTHER" id="PTHR34387">
    <property type="entry name" value="SLR1258 PROTEIN"/>
    <property type="match status" value="1"/>
</dbReference>
<protein>
    <recommendedName>
        <fullName evidence="2">DUF541 domain-containing protein</fullName>
    </recommendedName>
</protein>
<accession>A0A0F9EFC0</accession>
<evidence type="ECO:0000313" key="1">
    <source>
        <dbReference type="EMBL" id="KKL28566.1"/>
    </source>
</evidence>
<dbReference type="InterPro" id="IPR007497">
    <property type="entry name" value="SIMPL/DUF541"/>
</dbReference>
<proteinExistence type="predicted"/>
<gene>
    <name evidence="1" type="ORF">LCGC14_2373860</name>
</gene>
<dbReference type="AlphaFoldDB" id="A0A0F9EFC0"/>
<sequence length="257" mass="27415">MNKVVSIAAITGVILVLALAVNLTPADNQATAETTPFPSREKVISVTGTATASVEPDLLIITFGVETQEKTAKQALEKNSQLMNSVVSAIQGVGISEDELSTSRFNIHPVYDSYRDESGRYTQELIGYRVTNSISVETTNLNLAADIIDSAVGVGANRIDSVYFTLSPEKQLQVKDELIGKAVLNAKSKAENALAPLNHKIIGVKAVTLSEFGMPPPMPMFRADFAMAEAALAPTPVFSSEQDVRTTASVIFLIGSN</sequence>
<dbReference type="InterPro" id="IPR052022">
    <property type="entry name" value="26kDa_periplasmic_antigen"/>
</dbReference>
<dbReference type="EMBL" id="LAZR01035050">
    <property type="protein sequence ID" value="KKL28566.1"/>
    <property type="molecule type" value="Genomic_DNA"/>
</dbReference>
<name>A0A0F9EFC0_9ZZZZ</name>
<dbReference type="Pfam" id="PF04402">
    <property type="entry name" value="SIMPL"/>
    <property type="match status" value="1"/>
</dbReference>
<dbReference type="PANTHER" id="PTHR34387:SF2">
    <property type="entry name" value="SLR1258 PROTEIN"/>
    <property type="match status" value="1"/>
</dbReference>
<dbReference type="GO" id="GO:0006974">
    <property type="term" value="P:DNA damage response"/>
    <property type="evidence" value="ECO:0007669"/>
    <property type="project" value="TreeGrafter"/>
</dbReference>
<dbReference type="Gene3D" id="3.30.70.2970">
    <property type="entry name" value="Protein of unknown function (DUF541), domain 2"/>
    <property type="match status" value="1"/>
</dbReference>
<dbReference type="Gene3D" id="3.30.110.170">
    <property type="entry name" value="Protein of unknown function (DUF541), domain 1"/>
    <property type="match status" value="1"/>
</dbReference>
<organism evidence="1">
    <name type="scientific">marine sediment metagenome</name>
    <dbReference type="NCBI Taxonomy" id="412755"/>
    <lineage>
        <taxon>unclassified sequences</taxon>
        <taxon>metagenomes</taxon>
        <taxon>ecological metagenomes</taxon>
    </lineage>
</organism>
<comment type="caution">
    <text evidence="1">The sequence shown here is derived from an EMBL/GenBank/DDBJ whole genome shotgun (WGS) entry which is preliminary data.</text>
</comment>
<evidence type="ECO:0008006" key="2">
    <source>
        <dbReference type="Google" id="ProtNLM"/>
    </source>
</evidence>